<dbReference type="AlphaFoldDB" id="A0A0L6VD82"/>
<dbReference type="VEuPathDB" id="FungiDB:VP01_2002g4"/>
<evidence type="ECO:0000313" key="2">
    <source>
        <dbReference type="Proteomes" id="UP000037035"/>
    </source>
</evidence>
<dbReference type="STRING" id="27349.A0A0L6VD82"/>
<accession>A0A0L6VD82</accession>
<gene>
    <name evidence="1" type="ORF">VP01_2002g4</name>
</gene>
<proteinExistence type="predicted"/>
<reference evidence="1 2" key="1">
    <citation type="submission" date="2015-08" db="EMBL/GenBank/DDBJ databases">
        <title>Next Generation Sequencing and Analysis of the Genome of Puccinia sorghi L Schw, the Causal Agent of Maize Common Rust.</title>
        <authorList>
            <person name="Rochi L."/>
            <person name="Burguener G."/>
            <person name="Darino M."/>
            <person name="Turjanski A."/>
            <person name="Kreff E."/>
            <person name="Dieguez M.J."/>
            <person name="Sacco F."/>
        </authorList>
    </citation>
    <scope>NUCLEOTIDE SEQUENCE [LARGE SCALE GENOMIC DNA]</scope>
    <source>
        <strain evidence="1 2">RO10H11247</strain>
    </source>
</reference>
<dbReference type="OrthoDB" id="2506113at2759"/>
<keyword evidence="2" id="KW-1185">Reference proteome</keyword>
<sequence>MIGASGNPLHSNQITIESLNIFWYRIVLDEADQNPNAKKTDIQKHQTKHMLCLNGMPFQN</sequence>
<organism evidence="1 2">
    <name type="scientific">Puccinia sorghi</name>
    <dbReference type="NCBI Taxonomy" id="27349"/>
    <lineage>
        <taxon>Eukaryota</taxon>
        <taxon>Fungi</taxon>
        <taxon>Dikarya</taxon>
        <taxon>Basidiomycota</taxon>
        <taxon>Pucciniomycotina</taxon>
        <taxon>Pucciniomycetes</taxon>
        <taxon>Pucciniales</taxon>
        <taxon>Pucciniaceae</taxon>
        <taxon>Puccinia</taxon>
    </lineage>
</organism>
<dbReference type="Proteomes" id="UP000037035">
    <property type="component" value="Unassembled WGS sequence"/>
</dbReference>
<evidence type="ECO:0000313" key="1">
    <source>
        <dbReference type="EMBL" id="KNZ58065.1"/>
    </source>
</evidence>
<protein>
    <submittedName>
        <fullName evidence="1">Uncharacterized protein</fullName>
    </submittedName>
</protein>
<comment type="caution">
    <text evidence="1">The sequence shown here is derived from an EMBL/GenBank/DDBJ whole genome shotgun (WGS) entry which is preliminary data.</text>
</comment>
<name>A0A0L6VD82_9BASI</name>
<dbReference type="EMBL" id="LAVV01006841">
    <property type="protein sequence ID" value="KNZ58065.1"/>
    <property type="molecule type" value="Genomic_DNA"/>
</dbReference>